<dbReference type="OrthoDB" id="3045089at2759"/>
<keyword evidence="4" id="KW-1185">Reference proteome</keyword>
<reference evidence="3" key="1">
    <citation type="journal article" date="2020" name="Stud. Mycol.">
        <title>101 Dothideomycetes genomes: a test case for predicting lifestyles and emergence of pathogens.</title>
        <authorList>
            <person name="Haridas S."/>
            <person name="Albert R."/>
            <person name="Binder M."/>
            <person name="Bloem J."/>
            <person name="Labutti K."/>
            <person name="Salamov A."/>
            <person name="Andreopoulos B."/>
            <person name="Baker S."/>
            <person name="Barry K."/>
            <person name="Bills G."/>
            <person name="Bluhm B."/>
            <person name="Cannon C."/>
            <person name="Castanera R."/>
            <person name="Culley D."/>
            <person name="Daum C."/>
            <person name="Ezra D."/>
            <person name="Gonzalez J."/>
            <person name="Henrissat B."/>
            <person name="Kuo A."/>
            <person name="Liang C."/>
            <person name="Lipzen A."/>
            <person name="Lutzoni F."/>
            <person name="Magnuson J."/>
            <person name="Mondo S."/>
            <person name="Nolan M."/>
            <person name="Ohm R."/>
            <person name="Pangilinan J."/>
            <person name="Park H.-J."/>
            <person name="Ramirez L."/>
            <person name="Alfaro M."/>
            <person name="Sun H."/>
            <person name="Tritt A."/>
            <person name="Yoshinaga Y."/>
            <person name="Zwiers L.-H."/>
            <person name="Turgeon B."/>
            <person name="Goodwin S."/>
            <person name="Spatafora J."/>
            <person name="Crous P."/>
            <person name="Grigoriev I."/>
        </authorList>
    </citation>
    <scope>NUCLEOTIDE SEQUENCE</scope>
    <source>
        <strain evidence="3">CBS 675.92</strain>
    </source>
</reference>
<dbReference type="InterPro" id="IPR054464">
    <property type="entry name" value="ULD_fung"/>
</dbReference>
<name>A0A6A5TK02_9PLEO</name>
<feature type="non-terminal residue" evidence="3">
    <location>
        <position position="143"/>
    </location>
</feature>
<evidence type="ECO:0000313" key="4">
    <source>
        <dbReference type="Proteomes" id="UP000800035"/>
    </source>
</evidence>
<organism evidence="3 4">
    <name type="scientific">Byssothecium circinans</name>
    <dbReference type="NCBI Taxonomy" id="147558"/>
    <lineage>
        <taxon>Eukaryota</taxon>
        <taxon>Fungi</taxon>
        <taxon>Dikarya</taxon>
        <taxon>Ascomycota</taxon>
        <taxon>Pezizomycotina</taxon>
        <taxon>Dothideomycetes</taxon>
        <taxon>Pleosporomycetidae</taxon>
        <taxon>Pleosporales</taxon>
        <taxon>Massarineae</taxon>
        <taxon>Massarinaceae</taxon>
        <taxon>Byssothecium</taxon>
    </lineage>
</organism>
<dbReference type="Pfam" id="PF22893">
    <property type="entry name" value="ULD_2"/>
    <property type="match status" value="1"/>
</dbReference>
<proteinExistence type="predicted"/>
<dbReference type="AlphaFoldDB" id="A0A6A5TK02"/>
<feature type="coiled-coil region" evidence="1">
    <location>
        <begin position="29"/>
        <end position="64"/>
    </location>
</feature>
<accession>A0A6A5TK02</accession>
<evidence type="ECO:0000259" key="2">
    <source>
        <dbReference type="Pfam" id="PF22893"/>
    </source>
</evidence>
<evidence type="ECO:0000256" key="1">
    <source>
        <dbReference type="SAM" id="Coils"/>
    </source>
</evidence>
<dbReference type="EMBL" id="ML977013">
    <property type="protein sequence ID" value="KAF1952002.1"/>
    <property type="molecule type" value="Genomic_DNA"/>
</dbReference>
<dbReference type="Proteomes" id="UP000800035">
    <property type="component" value="Unassembled WGS sequence"/>
</dbReference>
<evidence type="ECO:0000313" key="3">
    <source>
        <dbReference type="EMBL" id="KAF1952002.1"/>
    </source>
</evidence>
<keyword evidence="1" id="KW-0175">Coiled coil</keyword>
<gene>
    <name evidence="3" type="ORF">CC80DRAFT_423495</name>
</gene>
<feature type="domain" description="Ubiquitin-like" evidence="2">
    <location>
        <begin position="72"/>
        <end position="143"/>
    </location>
</feature>
<sequence length="143" mass="16013">MSGDDDAFRAGEVASAYPNDTWIDRDAVFDKSNKDVEEAKAKAAEERKKALAEAEAKAAEEAAAALKPEDKTKEPIKFKDCVGRKFSFPWDLAKTWRGMEELIKQAFLHVDVIGPHVHEGHYDLVDSKGEIILPQVWESMIQP</sequence>
<protein>
    <recommendedName>
        <fullName evidence="2">Ubiquitin-like domain-containing protein</fullName>
    </recommendedName>
</protein>